<keyword evidence="1" id="KW-1133">Transmembrane helix</keyword>
<feature type="transmembrane region" description="Helical" evidence="1">
    <location>
        <begin position="53"/>
        <end position="72"/>
    </location>
</feature>
<name>A0A1B7K1N4_9GAMM</name>
<dbReference type="EMBL" id="LXEW01000012">
    <property type="protein sequence ID" value="OAT54049.1"/>
    <property type="molecule type" value="Genomic_DNA"/>
</dbReference>
<dbReference type="Proteomes" id="UP000078224">
    <property type="component" value="Unassembled WGS sequence"/>
</dbReference>
<proteinExistence type="predicted"/>
<evidence type="ECO:0000313" key="3">
    <source>
        <dbReference type="Proteomes" id="UP000078224"/>
    </source>
</evidence>
<comment type="caution">
    <text evidence="2">The sequence shown here is derived from an EMBL/GenBank/DDBJ whole genome shotgun (WGS) entry which is preliminary data.</text>
</comment>
<feature type="transmembrane region" description="Helical" evidence="1">
    <location>
        <begin position="78"/>
        <end position="98"/>
    </location>
</feature>
<dbReference type="PATRIC" id="fig|1354272.4.peg.662"/>
<accession>A0A1B7K1N4</accession>
<feature type="transmembrane region" description="Helical" evidence="1">
    <location>
        <begin position="26"/>
        <end position="46"/>
    </location>
</feature>
<sequence>MMKFVDKYVNEDKNNNPIIFNTKKHIIIIGTICFWVVLIFSSFVTIKWPELSVVLLLSAFPFIYIAMSYIKIEKPSSFWTLFFYQALPPIFMVVIALIKECLK</sequence>
<keyword evidence="3" id="KW-1185">Reference proteome</keyword>
<organism evidence="2 3">
    <name type="scientific">Providencia heimbachae ATCC 35613</name>
    <dbReference type="NCBI Taxonomy" id="1354272"/>
    <lineage>
        <taxon>Bacteria</taxon>
        <taxon>Pseudomonadati</taxon>
        <taxon>Pseudomonadota</taxon>
        <taxon>Gammaproteobacteria</taxon>
        <taxon>Enterobacterales</taxon>
        <taxon>Morganellaceae</taxon>
        <taxon>Providencia</taxon>
    </lineage>
</organism>
<keyword evidence="1" id="KW-0472">Membrane</keyword>
<protein>
    <submittedName>
        <fullName evidence="2">Uncharacterized protein</fullName>
    </submittedName>
</protein>
<evidence type="ECO:0000313" key="2">
    <source>
        <dbReference type="EMBL" id="OAT54049.1"/>
    </source>
</evidence>
<gene>
    <name evidence="2" type="ORF">M998_0644</name>
</gene>
<evidence type="ECO:0000256" key="1">
    <source>
        <dbReference type="SAM" id="Phobius"/>
    </source>
</evidence>
<dbReference type="AlphaFoldDB" id="A0A1B7K1N4"/>
<keyword evidence="1" id="KW-0812">Transmembrane</keyword>
<reference evidence="2 3" key="1">
    <citation type="submission" date="2016-04" db="EMBL/GenBank/DDBJ databases">
        <title>ATOL: Assembling a taxonomically balanced genome-scale reconstruction of the evolutionary history of the Enterobacteriaceae.</title>
        <authorList>
            <person name="Plunkett G.III."/>
            <person name="Neeno-Eckwall E.C."/>
            <person name="Glasner J.D."/>
            <person name="Perna N.T."/>
        </authorList>
    </citation>
    <scope>NUCLEOTIDE SEQUENCE [LARGE SCALE GENOMIC DNA]</scope>
    <source>
        <strain evidence="2 3">ATCC 35613</strain>
    </source>
</reference>